<dbReference type="Proteomes" id="UP000826709">
    <property type="component" value="Chromosome"/>
</dbReference>
<dbReference type="InterPro" id="IPR045851">
    <property type="entry name" value="AMP-bd_C_sf"/>
</dbReference>
<evidence type="ECO:0000313" key="5">
    <source>
        <dbReference type="EMBL" id="QYZ80453.1"/>
    </source>
</evidence>
<dbReference type="PANTHER" id="PTHR43201:SF5">
    <property type="entry name" value="MEDIUM-CHAIN ACYL-COA LIGASE ACSF2, MITOCHONDRIAL"/>
    <property type="match status" value="1"/>
</dbReference>
<dbReference type="Gene3D" id="3.30.300.30">
    <property type="match status" value="1"/>
</dbReference>
<dbReference type="AlphaFoldDB" id="A0A8G1A481"/>
<keyword evidence="6" id="KW-1185">Reference proteome</keyword>
<reference evidence="5" key="1">
    <citation type="journal article" date="2005" name="Int. J. Syst. Evol. Microbiol.">
        <title>Methanofollis formosanus sp. nov., isolated from a fish pond.</title>
        <authorList>
            <person name="Wu S.Y."/>
            <person name="Chen S.C."/>
            <person name="Lai M.C."/>
        </authorList>
    </citation>
    <scope>NUCLEOTIDE SEQUENCE</scope>
    <source>
        <strain evidence="5">ML15</strain>
    </source>
</reference>
<protein>
    <submittedName>
        <fullName evidence="5">AMP-dependent synthetase</fullName>
    </submittedName>
</protein>
<sequence>MMNFVDYLFENSGFSDNPFLVGSDGVITYASLYNDVNRVASALFERYGSGKRMLLVSENNYFFIVSYLSIIKSGNTAVLIETSIGERDLAQVLKNCSLTAYFVQKQFLDLFDDTAADIYIEDDLGVLSQEQSEFTSSDHPEDVAVIIFTSGSTGTKKGVMLTHKNLIANTDSILGYLHLTGSDRICIALPFFYCYGASLLHTHIRVGGSLVLNNKIFLGSVILDINRYQCTGFSGVPSTFQILIHRTHFLREELPSLRYFTQAGGHLPNKYIRMLIDAFPEKAFFVMYGATEATARLSYLPPHLVREKMGSIGKGIPGVTLEVVDSHGNPVHPGEIGEITAIGENIMKGYYNDPEGTAVAIRDGRYFTGDLATIDDEGYIYVVGRSKNIIKSGGYRISPNEIEDLILSLEEVSGCVVVGIPDDMMGEAVTAVVQAGCAETEEVSTKILSLCNTSLPSYKVPMSVEFVDEYPLNSSNKVDRNRLKARIMEERGLQE</sequence>
<feature type="domain" description="AMP-dependent synthetase/ligase" evidence="3">
    <location>
        <begin position="14"/>
        <end position="351"/>
    </location>
</feature>
<keyword evidence="2" id="KW-0436">Ligase</keyword>
<evidence type="ECO:0000313" key="6">
    <source>
        <dbReference type="Proteomes" id="UP000826709"/>
    </source>
</evidence>
<feature type="domain" description="AMP-binding enzyme C-terminal" evidence="4">
    <location>
        <begin position="401"/>
        <end position="477"/>
    </location>
</feature>
<dbReference type="GO" id="GO:0031956">
    <property type="term" value="F:medium-chain fatty acid-CoA ligase activity"/>
    <property type="evidence" value="ECO:0007669"/>
    <property type="project" value="TreeGrafter"/>
</dbReference>
<dbReference type="Pfam" id="PF00501">
    <property type="entry name" value="AMP-binding"/>
    <property type="match status" value="1"/>
</dbReference>
<evidence type="ECO:0000256" key="1">
    <source>
        <dbReference type="ARBA" id="ARBA00006432"/>
    </source>
</evidence>
<dbReference type="EMBL" id="CP037968">
    <property type="protein sequence ID" value="QYZ80453.1"/>
    <property type="molecule type" value="Genomic_DNA"/>
</dbReference>
<evidence type="ECO:0000259" key="4">
    <source>
        <dbReference type="Pfam" id="PF13193"/>
    </source>
</evidence>
<dbReference type="SUPFAM" id="SSF56801">
    <property type="entry name" value="Acetyl-CoA synthetase-like"/>
    <property type="match status" value="1"/>
</dbReference>
<evidence type="ECO:0000259" key="3">
    <source>
        <dbReference type="Pfam" id="PF00501"/>
    </source>
</evidence>
<dbReference type="InterPro" id="IPR025110">
    <property type="entry name" value="AMP-bd_C"/>
</dbReference>
<dbReference type="PANTHER" id="PTHR43201">
    <property type="entry name" value="ACYL-COA SYNTHETASE"/>
    <property type="match status" value="1"/>
</dbReference>
<organism evidence="5 6">
    <name type="scientific">Methanofollis formosanus</name>
    <dbReference type="NCBI Taxonomy" id="299308"/>
    <lineage>
        <taxon>Archaea</taxon>
        <taxon>Methanobacteriati</taxon>
        <taxon>Methanobacteriota</taxon>
        <taxon>Stenosarchaea group</taxon>
        <taxon>Methanomicrobia</taxon>
        <taxon>Methanomicrobiales</taxon>
        <taxon>Methanomicrobiaceae</taxon>
        <taxon>Methanofollis</taxon>
    </lineage>
</organism>
<dbReference type="GO" id="GO:0006631">
    <property type="term" value="P:fatty acid metabolic process"/>
    <property type="evidence" value="ECO:0007669"/>
    <property type="project" value="TreeGrafter"/>
</dbReference>
<name>A0A8G1A481_9EURY</name>
<dbReference type="Pfam" id="PF13193">
    <property type="entry name" value="AMP-binding_C"/>
    <property type="match status" value="1"/>
</dbReference>
<evidence type="ECO:0000256" key="2">
    <source>
        <dbReference type="ARBA" id="ARBA00022598"/>
    </source>
</evidence>
<dbReference type="KEGG" id="mfk:E2N92_10915"/>
<reference evidence="5" key="2">
    <citation type="submission" date="2019-03" db="EMBL/GenBank/DDBJ databases">
        <authorList>
            <person name="Chen S.-C."/>
            <person name="Wu S.-Y."/>
            <person name="Lai M.-C."/>
        </authorList>
    </citation>
    <scope>NUCLEOTIDE SEQUENCE</scope>
    <source>
        <strain evidence="5">ML15</strain>
    </source>
</reference>
<dbReference type="InterPro" id="IPR042099">
    <property type="entry name" value="ANL_N_sf"/>
</dbReference>
<accession>A0A8G1A481</accession>
<proteinExistence type="inferred from homology"/>
<dbReference type="InterPro" id="IPR000873">
    <property type="entry name" value="AMP-dep_synth/lig_dom"/>
</dbReference>
<gene>
    <name evidence="5" type="ORF">E2N92_10915</name>
</gene>
<dbReference type="Gene3D" id="3.40.50.12780">
    <property type="entry name" value="N-terminal domain of ligase-like"/>
    <property type="match status" value="1"/>
</dbReference>
<comment type="similarity">
    <text evidence="1">Belongs to the ATP-dependent AMP-binding enzyme family.</text>
</comment>